<evidence type="ECO:0000313" key="1">
    <source>
        <dbReference type="EMBL" id="RBP01242.1"/>
    </source>
</evidence>
<dbReference type="OrthoDB" id="5145750at2"/>
<reference evidence="1 2" key="1">
    <citation type="submission" date="2018-06" db="EMBL/GenBank/DDBJ databases">
        <title>Genomic Encyclopedia of Type Strains, Phase IV (KMG-IV): sequencing the most valuable type-strain genomes for metagenomic binning, comparative biology and taxonomic classification.</title>
        <authorList>
            <person name="Goeker M."/>
        </authorList>
    </citation>
    <scope>NUCLEOTIDE SEQUENCE [LARGE SCALE GENOMIC DNA]</scope>
    <source>
        <strain evidence="1 2">DSM 24875</strain>
    </source>
</reference>
<proteinExistence type="predicted"/>
<comment type="caution">
    <text evidence="1">The sequence shown here is derived from an EMBL/GenBank/DDBJ whole genome shotgun (WGS) entry which is preliminary data.</text>
</comment>
<dbReference type="EMBL" id="QNRK01000057">
    <property type="protein sequence ID" value="RBP01242.1"/>
    <property type="molecule type" value="Genomic_DNA"/>
</dbReference>
<organism evidence="1 2">
    <name type="scientific">Roseiarcus fermentans</name>
    <dbReference type="NCBI Taxonomy" id="1473586"/>
    <lineage>
        <taxon>Bacteria</taxon>
        <taxon>Pseudomonadati</taxon>
        <taxon>Pseudomonadota</taxon>
        <taxon>Alphaproteobacteria</taxon>
        <taxon>Hyphomicrobiales</taxon>
        <taxon>Roseiarcaceae</taxon>
        <taxon>Roseiarcus</taxon>
    </lineage>
</organism>
<keyword evidence="2" id="KW-1185">Reference proteome</keyword>
<name>A0A366EFS3_9HYPH</name>
<protein>
    <submittedName>
        <fullName evidence="1">Uncharacterized protein</fullName>
    </submittedName>
</protein>
<dbReference type="RefSeq" id="WP_113893756.1">
    <property type="nucleotide sequence ID" value="NZ_QNRK01000057.1"/>
</dbReference>
<dbReference type="AlphaFoldDB" id="A0A366EFS3"/>
<evidence type="ECO:0000313" key="2">
    <source>
        <dbReference type="Proteomes" id="UP000253529"/>
    </source>
</evidence>
<sequence>MAADGVWKLVLQTPMGPQEALLTVNAASATAFQGTMAGASGEQAFEGAVDGDTLAWQTDITTPMPLTLEFSVTVDGDAMTGEVKLGMFGAAPVTGTRA</sequence>
<gene>
    <name evidence="1" type="ORF">DFR50_1573</name>
</gene>
<dbReference type="Proteomes" id="UP000253529">
    <property type="component" value="Unassembled WGS sequence"/>
</dbReference>
<accession>A0A366EFS3</accession>